<evidence type="ECO:0000256" key="8">
    <source>
        <dbReference type="ARBA" id="ARBA00022737"/>
    </source>
</evidence>
<keyword evidence="8" id="KW-0677">Repeat</keyword>
<proteinExistence type="predicted"/>
<evidence type="ECO:0000256" key="17">
    <source>
        <dbReference type="SAM" id="MobiDB-lite"/>
    </source>
</evidence>
<dbReference type="Gene3D" id="3.30.70.960">
    <property type="entry name" value="SEA domain"/>
    <property type="match status" value="8"/>
</dbReference>
<evidence type="ECO:0000256" key="5">
    <source>
        <dbReference type="ARBA" id="ARBA00022530"/>
    </source>
</evidence>
<feature type="region of interest" description="Disordered" evidence="17">
    <location>
        <begin position="1043"/>
        <end position="1064"/>
    </location>
</feature>
<comment type="caution">
    <text evidence="19">The sequence shown here is derived from an EMBL/GenBank/DDBJ whole genome shotgun (WGS) entry which is preliminary data.</text>
</comment>
<evidence type="ECO:0000313" key="19">
    <source>
        <dbReference type="EMBL" id="KAK5848399.1"/>
    </source>
</evidence>
<keyword evidence="12" id="KW-0966">Cell projection</keyword>
<keyword evidence="5" id="KW-0272">Extracellular matrix</keyword>
<evidence type="ECO:0000256" key="3">
    <source>
        <dbReference type="ARBA" id="ARBA00004593"/>
    </source>
</evidence>
<dbReference type="PROSITE" id="PS50024">
    <property type="entry name" value="SEA"/>
    <property type="match status" value="1"/>
</dbReference>
<keyword evidence="6" id="KW-0358">Heparin-binding</keyword>
<dbReference type="InterPro" id="IPR039861">
    <property type="entry name" value="IMPG"/>
</dbReference>
<dbReference type="InterPro" id="IPR036364">
    <property type="entry name" value="SEA_dom_sf"/>
</dbReference>
<keyword evidence="10" id="KW-0675">Receptor</keyword>
<evidence type="ECO:0000256" key="9">
    <source>
        <dbReference type="ARBA" id="ARBA00022981"/>
    </source>
</evidence>
<feature type="region of interest" description="Disordered" evidence="17">
    <location>
        <begin position="312"/>
        <end position="333"/>
    </location>
</feature>
<feature type="domain" description="SEA" evidence="18">
    <location>
        <begin position="1209"/>
        <end position="1318"/>
    </location>
</feature>
<reference evidence="19 20" key="2">
    <citation type="journal article" date="2023" name="Mol. Biol. Evol.">
        <title>Genomics of Secondarily Temperate Adaptation in the Only Non-Antarctic Icefish.</title>
        <authorList>
            <person name="Rivera-Colon A.G."/>
            <person name="Rayamajhi N."/>
            <person name="Minhas B.F."/>
            <person name="Madrigal G."/>
            <person name="Bilyk K.T."/>
            <person name="Yoon V."/>
            <person name="Hune M."/>
            <person name="Gregory S."/>
            <person name="Cheng C.H.C."/>
            <person name="Catchen J.M."/>
        </authorList>
    </citation>
    <scope>NUCLEOTIDE SEQUENCE [LARGE SCALE GENOMIC DNA]</scope>
    <source>
        <strain evidence="19">JMC-PN-2008</strain>
    </source>
</reference>
<dbReference type="GO" id="GO:0007601">
    <property type="term" value="P:visual perception"/>
    <property type="evidence" value="ECO:0007669"/>
    <property type="project" value="InterPro"/>
</dbReference>
<dbReference type="GO" id="GO:0001750">
    <property type="term" value="C:photoreceptor outer segment"/>
    <property type="evidence" value="ECO:0007669"/>
    <property type="project" value="UniProtKB-SubCell"/>
</dbReference>
<dbReference type="GO" id="GO:0005540">
    <property type="term" value="F:hyaluronic acid binding"/>
    <property type="evidence" value="ECO:0007669"/>
    <property type="project" value="UniProtKB-KW"/>
</dbReference>
<accession>A0AAN8AA44</accession>
<evidence type="ECO:0000256" key="4">
    <source>
        <dbReference type="ARBA" id="ARBA00022525"/>
    </source>
</evidence>
<dbReference type="Proteomes" id="UP001346869">
    <property type="component" value="Unassembled WGS sequence"/>
</dbReference>
<evidence type="ECO:0000256" key="6">
    <source>
        <dbReference type="ARBA" id="ARBA00022674"/>
    </source>
</evidence>
<organism evidence="19 20">
    <name type="scientific">Eleginops maclovinus</name>
    <name type="common">Patagonian blennie</name>
    <name type="synonym">Eleginus maclovinus</name>
    <dbReference type="NCBI Taxonomy" id="56733"/>
    <lineage>
        <taxon>Eukaryota</taxon>
        <taxon>Metazoa</taxon>
        <taxon>Chordata</taxon>
        <taxon>Craniata</taxon>
        <taxon>Vertebrata</taxon>
        <taxon>Euteleostomi</taxon>
        <taxon>Actinopterygii</taxon>
        <taxon>Neopterygii</taxon>
        <taxon>Teleostei</taxon>
        <taxon>Neoteleostei</taxon>
        <taxon>Acanthomorphata</taxon>
        <taxon>Eupercaria</taxon>
        <taxon>Perciformes</taxon>
        <taxon>Notothenioidei</taxon>
        <taxon>Eleginopidae</taxon>
        <taxon>Eleginops</taxon>
    </lineage>
</organism>
<dbReference type="GO" id="GO:0001917">
    <property type="term" value="C:photoreceptor inner segment"/>
    <property type="evidence" value="ECO:0007669"/>
    <property type="project" value="UniProtKB-SubCell"/>
</dbReference>
<evidence type="ECO:0000256" key="7">
    <source>
        <dbReference type="ARBA" id="ARBA00022729"/>
    </source>
</evidence>
<name>A0AAN8AA44_ELEMC</name>
<evidence type="ECO:0000256" key="15">
    <source>
        <dbReference type="ARBA" id="ARBA00042018"/>
    </source>
</evidence>
<reference evidence="19 20" key="1">
    <citation type="journal article" date="2023" name="Genes (Basel)">
        <title>Chromosome-Level Genome Assembly and Circadian Gene Repertoire of the Patagonia Blennie Eleginops maclovinus-The Closest Ancestral Proxy of Antarctic Cryonotothenioids.</title>
        <authorList>
            <person name="Cheng C.C."/>
            <person name="Rivera-Colon A.G."/>
            <person name="Minhas B.F."/>
            <person name="Wilson L."/>
            <person name="Rayamajhi N."/>
            <person name="Vargas-Chacoff L."/>
            <person name="Catchen J.M."/>
        </authorList>
    </citation>
    <scope>NUCLEOTIDE SEQUENCE [LARGE SCALE GENOMIC DNA]</scope>
    <source>
        <strain evidence="19">JMC-PN-2008</strain>
    </source>
</reference>
<evidence type="ECO:0000256" key="2">
    <source>
        <dbReference type="ARBA" id="ARBA00004504"/>
    </source>
</evidence>
<keyword evidence="4" id="KW-0964">Secreted</keyword>
<protein>
    <recommendedName>
        <fullName evidence="14">Interphotoreceptor matrix proteoglycan 1</fullName>
    </recommendedName>
    <alternativeName>
        <fullName evidence="15">Sialoprotein associated with cones and rods</fullName>
    </alternativeName>
</protein>
<dbReference type="Pfam" id="PF01390">
    <property type="entry name" value="SEA"/>
    <property type="match status" value="6"/>
</dbReference>
<feature type="region of interest" description="Disordered" evidence="17">
    <location>
        <begin position="458"/>
        <end position="479"/>
    </location>
</feature>
<dbReference type="PANTHER" id="PTHR12199:SF3">
    <property type="entry name" value="INTERPHOTORECEPTOR MATRIX PROTEOGLYCAN 1"/>
    <property type="match status" value="1"/>
</dbReference>
<gene>
    <name evidence="19" type="ORF">PBY51_006016</name>
</gene>
<dbReference type="PANTHER" id="PTHR12199">
    <property type="entry name" value="INTERPHOTORECEPTOR MATRIX PROTEOGLYCAN"/>
    <property type="match status" value="1"/>
</dbReference>
<dbReference type="SUPFAM" id="SSF82671">
    <property type="entry name" value="SEA domain"/>
    <property type="match status" value="7"/>
</dbReference>
<evidence type="ECO:0000256" key="12">
    <source>
        <dbReference type="ARBA" id="ARBA00023273"/>
    </source>
</evidence>
<evidence type="ECO:0000256" key="14">
    <source>
        <dbReference type="ARBA" id="ARBA00040753"/>
    </source>
</evidence>
<keyword evidence="13" id="KW-0373">Hyaluronic acid</keyword>
<evidence type="ECO:0000256" key="1">
    <source>
        <dbReference type="ARBA" id="ARBA00004437"/>
    </source>
</evidence>
<evidence type="ECO:0000313" key="20">
    <source>
        <dbReference type="Proteomes" id="UP001346869"/>
    </source>
</evidence>
<feature type="region of interest" description="Disordered" evidence="17">
    <location>
        <begin position="127"/>
        <end position="175"/>
    </location>
</feature>
<feature type="region of interest" description="Disordered" evidence="17">
    <location>
        <begin position="604"/>
        <end position="625"/>
    </location>
</feature>
<evidence type="ECO:0000259" key="18">
    <source>
        <dbReference type="PROSITE" id="PS50024"/>
    </source>
</evidence>
<evidence type="ECO:0000256" key="10">
    <source>
        <dbReference type="ARBA" id="ARBA00023170"/>
    </source>
</evidence>
<keyword evidence="7" id="KW-0732">Signal</keyword>
<keyword evidence="11" id="KW-0325">Glycoprotein</keyword>
<keyword evidence="9" id="KW-0730">Sialic acid</keyword>
<dbReference type="GO" id="GO:0033165">
    <property type="term" value="C:interphotoreceptor matrix"/>
    <property type="evidence" value="ECO:0007669"/>
    <property type="project" value="UniProtKB-SubCell"/>
</dbReference>
<dbReference type="InterPro" id="IPR000082">
    <property type="entry name" value="SEA_dom"/>
</dbReference>
<dbReference type="GO" id="GO:0008201">
    <property type="term" value="F:heparin binding"/>
    <property type="evidence" value="ECO:0007669"/>
    <property type="project" value="UniProtKB-KW"/>
</dbReference>
<evidence type="ECO:0000256" key="13">
    <source>
        <dbReference type="ARBA" id="ARBA00023290"/>
    </source>
</evidence>
<evidence type="ECO:0000256" key="11">
    <source>
        <dbReference type="ARBA" id="ARBA00023180"/>
    </source>
</evidence>
<keyword evidence="20" id="KW-1185">Reference proteome</keyword>
<comment type="subcellular location">
    <subcellularLocation>
        <location evidence="2">Cell projection</location>
        <location evidence="2">Cilium</location>
        <location evidence="2">Photoreceptor outer segment</location>
    </subcellularLocation>
    <subcellularLocation>
        <location evidence="1">Photoreceptor inner segment</location>
    </subcellularLocation>
    <subcellularLocation>
        <location evidence="3">Secreted</location>
        <location evidence="3">Extracellular space</location>
        <location evidence="3">Extracellular matrix</location>
        <location evidence="3">Interphotoreceptor matrix</location>
    </subcellularLocation>
</comment>
<feature type="region of interest" description="Disordered" evidence="17">
    <location>
        <begin position="897"/>
        <end position="918"/>
    </location>
</feature>
<feature type="region of interest" description="Disordered" evidence="17">
    <location>
        <begin position="58"/>
        <end position="90"/>
    </location>
</feature>
<comment type="function">
    <text evidence="16">Chondroitin sulfate-, heparin- and hyaluronan-binding protein. May serve to form a basic macromolecular scaffold comprising the insoluble interphotoreceptor matrix.</text>
</comment>
<evidence type="ECO:0000256" key="16">
    <source>
        <dbReference type="ARBA" id="ARBA00045407"/>
    </source>
</evidence>
<sequence length="1345" mass="143380">MAAPTTAEPTTAAPTTCSTTTQHYNRLHLNSSTYNCQHHNSSTHNCCCFDCRLPYKRSPQDRPDAPKTSQKNAEQQPKPPIRGNNKQEKVVSTLPLKHITTAAETTIAPTSAATSIIPPMTVAPTTKAETAAATTAAPTTASPTTSAPTTATTTTAAPTTAAATTAAPTTTPPMTAAHTTTVATHIVAPEPTYILSAVFKGQDFSPALTDSNSDEYKALETAALKACNEKFSSKFANKFSRCLLKNVRALSPPKDNETQATVAVVFHENTAFADLPQNNVVAQTLVEALNDPNNSLDVSINPASVKVLESPVPDVTTTAPPTTTPSIAPTSPAASEPTYILSVELKELAFSPALTDSNSDEYKALETAALKACNEKFSSKFANKFSRCLLKNVRALSPPKDNETQATVAVVFHENTTFADLPQNNVVAQTLVEALNDPNNSLDVSINPASVKVLESPVPDVTTTAPPTTTPSIAPTSPAASEPTYILSVELKELAFSPALTDSNSDEYKALETAALKACNDKFSSKFANKFSRCLLKNVRALSPPKDNETQATVAVVFHENTTFADLPQNNVVAQTLVEALNDPNNSLDVSINPASVKVLESPVPDVTTTAPPTTTPSIAPTSPAASEPTYILSVELKELAFSPALTDSNSDEYKALETAALKACNEKFSSKFANKFSRCLLKNVRALSPPKDNETQATVAVVFHENTTFADLPQNNVVAQTLVEALNDPNNSLDVSINPASVKVLGKKSSSRCDYNCSSYNHTIAAPTSPAASEPTYILSVELKELAFSPALTDSNSDEYKALETAALKACNDKFSSKFANKFSRCLLKNVRALSPPKDNETQATVAVVFHENTTFADLPQNNVVAQTLVEALNDPNNSLDVSINPASVKVLESPVPDVTTTAPPTTTPSIAPTSPAASEPTYILSVELKELAFSPALTDSNSDEYKALETAALKACNDKFSSKFANKFSRCLLKNVRALSPPKDNETQATVAVVFHENTTFADLPQNNVVAQTLVEALNDPNNSLDVSINPASVKVLESPVPDVTTTAPPTTTPSIAPTSPAASEPTYILSVELKELAFSPALTDSNSDEYKALETAALKACNEKFSSKFANKFSRCLLKNVRALSPPKDNETQATVAVVFHENTAFADLPQNNVVAQTLVEALNDPNNSLDVSINPASVKVLASPVTDPTTVAEPSPAAPATVALIIKRVIFRSRLTPFTSDLLKPSSTAYKSRAAMIKEQLTPVFKREFPSFKSLKVVSFRNDSSMIINNMDLTFVSTSVPNNNQVANVLMTAVSVVTGFDIEGSYFDVNGIYSSGVSHYISPITASFLVLLSWLLSSQWP</sequence>
<dbReference type="EMBL" id="JAUZQC010000025">
    <property type="protein sequence ID" value="KAK5848399.1"/>
    <property type="molecule type" value="Genomic_DNA"/>
</dbReference>